<name>A0A5B8HWC3_9VIRU</name>
<protein>
    <submittedName>
        <fullName evidence="1">Uncharacterized protein</fullName>
    </submittedName>
</protein>
<organism evidence="1">
    <name type="scientific">Mimiviridae sp. ChoanoV1</name>
    <dbReference type="NCBI Taxonomy" id="2596887"/>
    <lineage>
        <taxon>Viruses</taxon>
        <taxon>Varidnaviria</taxon>
        <taxon>Bamfordvirae</taxon>
        <taxon>Nucleocytoviricota</taxon>
        <taxon>Megaviricetes</taxon>
        <taxon>Imitervirales</taxon>
        <taxon>Schizomimiviridae</taxon>
    </lineage>
</organism>
<sequence length="208" mass="24622">MAEPFVEIKFNQNDTKLKDVFDNIYQEILSSEGEIIYKQYKFNNYIGDVTKGIQWTWATNEKAKGLFDIKEIKEQINQLFNNDFKIRGASFITLYEKEIKDSDFHLDINTHYDKIYSTNTLTVIFPLYIEKDMGNLEYKDLKNKMTKIYTYKQNHAFVWDACKLLHRTQPYSLQEKKKRVLVSINLSSDEEWAIKTVSNSLKLQGNLL</sequence>
<evidence type="ECO:0000313" key="1">
    <source>
        <dbReference type="EMBL" id="QDY52033.1"/>
    </source>
</evidence>
<dbReference type="EMBL" id="MK250087">
    <property type="protein sequence ID" value="QDY52033.1"/>
    <property type="molecule type" value="Genomic_DNA"/>
</dbReference>
<reference evidence="1" key="1">
    <citation type="submission" date="2018-11" db="EMBL/GenBank/DDBJ databases">
        <title>A distinct lineage of giant viruses engineers rhodopsin photosystems in predatory marine eukaryotes.</title>
        <authorList>
            <person name="Needham D.M."/>
            <person name="Yoshizawa S."/>
            <person name="Hosaka T."/>
            <person name="Poirier C."/>
            <person name="Choi C.-J."/>
            <person name="Hehenberger E."/>
            <person name="Irwin N.A.T."/>
            <person name="Wilken S."/>
            <person name="Yung C.-M."/>
            <person name="Bachy C."/>
            <person name="Kurihara R."/>
            <person name="Nakajima Y."/>
            <person name="Kojima K."/>
            <person name="Kimura-Someya T."/>
            <person name="Leonard G."/>
            <person name="Malmstrom R.R."/>
            <person name="Mende D."/>
            <person name="Olson D.K."/>
            <person name="Sudo Y."/>
            <person name="Sudek S."/>
            <person name="Richards T.A."/>
            <person name="DeLong E.F."/>
            <person name="Keeling P.J."/>
            <person name="Santoro A.E."/>
            <person name="Shirouzu M."/>
            <person name="Iwasaki W."/>
            <person name="Worden A.Z."/>
        </authorList>
    </citation>
    <scope>NUCLEOTIDE SEQUENCE</scope>
</reference>
<gene>
    <name evidence="1" type="ORF">3_12</name>
</gene>
<proteinExistence type="predicted"/>
<accession>A0A5B8HWC3</accession>